<dbReference type="FunFam" id="2.170.240.10:FF:000001">
    <property type="entry name" value="Collagen IV alpha 1 chain"/>
    <property type="match status" value="1"/>
</dbReference>
<comment type="function">
    <text evidence="1">Type IV collagen is the major structural component of glomerular basement membranes (GBM), forming a 'chicken-wire' meshwork together with laminins, proteoglycans and entactin/nidogen.</text>
</comment>
<evidence type="ECO:0000256" key="5">
    <source>
        <dbReference type="ARBA" id="ARBA00022737"/>
    </source>
</evidence>
<reference evidence="11" key="1">
    <citation type="submission" date="2021-06" db="EMBL/GenBank/DDBJ databases">
        <authorList>
            <consortium name="Wellcome Sanger Institute Data Sharing"/>
        </authorList>
    </citation>
    <scope>NUCLEOTIDE SEQUENCE [LARGE SCALE GENOMIC DNA]</scope>
</reference>
<keyword evidence="5" id="KW-0677">Repeat</keyword>
<evidence type="ECO:0000256" key="3">
    <source>
        <dbReference type="ARBA" id="ARBA00022525"/>
    </source>
</evidence>
<evidence type="ECO:0000256" key="2">
    <source>
        <dbReference type="ARBA" id="ARBA00004302"/>
    </source>
</evidence>
<evidence type="ECO:0000256" key="8">
    <source>
        <dbReference type="ARBA" id="ARBA00023157"/>
    </source>
</evidence>
<feature type="region of interest" description="Disordered" evidence="9">
    <location>
        <begin position="1"/>
        <end position="78"/>
    </location>
</feature>
<dbReference type="Proteomes" id="UP000694620">
    <property type="component" value="Chromosome 4"/>
</dbReference>
<keyword evidence="8" id="KW-1015">Disulfide bond</keyword>
<accession>A0A8C4X5Y8</accession>
<dbReference type="InterPro" id="IPR008160">
    <property type="entry name" value="Collagen"/>
</dbReference>
<sequence length="443" mass="45896">GQPGFRGIPGNPGTPGSLGQKGAQGNILDAVPGPKGETGPHGSLGQKGHPGQQGPPGIPGRQGMPGLTGPKGVTGSLGFKGIMGLPGPKGVSRLPGNPGESGIPGVPGNTGIPGETDSLSLVTFGGLSLLGDPGQQGPPGTIGIKGYSGIHGDMGLQGQQGLPGNRGLSGPEGYPGITGQKGDKGMPGPPGSQGYHGMPGEPGRQGTPGHPGMPGRSVSVGYLLVKHSQSDQMPMCPVGMAKLWDGYSLLYFEGQEKAHNQDLGLAGSCLPKFSTMPFLYCNPGDVCYYASRNDKSYWLSTTAPIPMMPVEEDQIKPYISRCSVCEAPSLAIAVHSQDITIPQCPVGWRSLWIGYSFLMHTAAGDEGGGQSLVSPGSCLEDFRATPFIECNGAKGTCHFFANKHSFWLMTIDTSFQTTFTPETLKAGQLLSRISRCQVCMKNL</sequence>
<evidence type="ECO:0000313" key="12">
    <source>
        <dbReference type="Proteomes" id="UP000694620"/>
    </source>
</evidence>
<dbReference type="InterPro" id="IPR016187">
    <property type="entry name" value="CTDL_fold"/>
</dbReference>
<keyword evidence="3" id="KW-0964">Secreted</keyword>
<dbReference type="AlphaFoldDB" id="A0A8C4X5Y8"/>
<dbReference type="PANTHER" id="PTHR14619:SF8">
    <property type="entry name" value="COLLAGEN TYPE IV ALPHA 4 CHAIN"/>
    <property type="match status" value="1"/>
</dbReference>
<dbReference type="GeneTree" id="ENSGT00940000163466"/>
<keyword evidence="4" id="KW-0272">Extracellular matrix</keyword>
<dbReference type="GO" id="GO:0005604">
    <property type="term" value="C:basement membrane"/>
    <property type="evidence" value="ECO:0007669"/>
    <property type="project" value="UniProtKB-SubCell"/>
</dbReference>
<dbReference type="InterPro" id="IPR019326">
    <property type="entry name" value="NDNF"/>
</dbReference>
<evidence type="ECO:0000256" key="7">
    <source>
        <dbReference type="ARBA" id="ARBA00023119"/>
    </source>
</evidence>
<dbReference type="Pfam" id="PF01391">
    <property type="entry name" value="Collagen"/>
    <property type="match status" value="2"/>
</dbReference>
<evidence type="ECO:0000256" key="9">
    <source>
        <dbReference type="SAM" id="MobiDB-lite"/>
    </source>
</evidence>
<keyword evidence="7" id="KW-0176">Collagen</keyword>
<evidence type="ECO:0000256" key="1">
    <source>
        <dbReference type="ARBA" id="ARBA00003696"/>
    </source>
</evidence>
<dbReference type="InterPro" id="IPR036954">
    <property type="entry name" value="Collagen_IV_NC_sf"/>
</dbReference>
<reference evidence="11" key="3">
    <citation type="submission" date="2025-09" db="UniProtKB">
        <authorList>
            <consortium name="Ensembl"/>
        </authorList>
    </citation>
    <scope>IDENTIFICATION</scope>
</reference>
<keyword evidence="12" id="KW-1185">Reference proteome</keyword>
<proteinExistence type="predicted"/>
<dbReference type="PANTHER" id="PTHR14619">
    <property type="entry name" value="NEURON-DERIVED NEUROTROPHIC FACTOR"/>
    <property type="match status" value="1"/>
</dbReference>
<reference evidence="11" key="2">
    <citation type="submission" date="2025-08" db="UniProtKB">
        <authorList>
            <consortium name="Ensembl"/>
        </authorList>
    </citation>
    <scope>IDENTIFICATION</scope>
</reference>
<dbReference type="InterPro" id="IPR001442">
    <property type="entry name" value="Collagen_IV_NC"/>
</dbReference>
<dbReference type="PROSITE" id="PS51403">
    <property type="entry name" value="NC1_IV"/>
    <property type="match status" value="1"/>
</dbReference>
<feature type="domain" description="Collagen IV NC1" evidence="10">
    <location>
        <begin position="221"/>
        <end position="443"/>
    </location>
</feature>
<dbReference type="GO" id="GO:0005201">
    <property type="term" value="F:extracellular matrix structural constituent"/>
    <property type="evidence" value="ECO:0007669"/>
    <property type="project" value="InterPro"/>
</dbReference>
<dbReference type="GO" id="GO:0005581">
    <property type="term" value="C:collagen trimer"/>
    <property type="evidence" value="ECO:0007669"/>
    <property type="project" value="UniProtKB-KW"/>
</dbReference>
<evidence type="ECO:0000259" key="10">
    <source>
        <dbReference type="PROSITE" id="PS51403"/>
    </source>
</evidence>
<organism evidence="11 12">
    <name type="scientific">Erpetoichthys calabaricus</name>
    <name type="common">Rope fish</name>
    <name type="synonym">Calamoichthys calabaricus</name>
    <dbReference type="NCBI Taxonomy" id="27687"/>
    <lineage>
        <taxon>Eukaryota</taxon>
        <taxon>Metazoa</taxon>
        <taxon>Chordata</taxon>
        <taxon>Craniata</taxon>
        <taxon>Vertebrata</taxon>
        <taxon>Euteleostomi</taxon>
        <taxon>Actinopterygii</taxon>
        <taxon>Polypteriformes</taxon>
        <taxon>Polypteridae</taxon>
        <taxon>Erpetoichthys</taxon>
    </lineage>
</organism>
<dbReference type="SMART" id="SM00111">
    <property type="entry name" value="C4"/>
    <property type="match status" value="2"/>
</dbReference>
<dbReference type="Gene3D" id="2.170.240.10">
    <property type="entry name" value="Collagen IV, non-collagenous"/>
    <property type="match status" value="1"/>
</dbReference>
<dbReference type="SUPFAM" id="SSF56436">
    <property type="entry name" value="C-type lectin-like"/>
    <property type="match status" value="2"/>
</dbReference>
<dbReference type="Pfam" id="PF01413">
    <property type="entry name" value="C4"/>
    <property type="match status" value="2"/>
</dbReference>
<dbReference type="Ensembl" id="ENSECRT00000008088.1">
    <property type="protein sequence ID" value="ENSECRP00000007961.1"/>
    <property type="gene ID" value="ENSECRG00000005310.1"/>
</dbReference>
<evidence type="ECO:0000256" key="4">
    <source>
        <dbReference type="ARBA" id="ARBA00022530"/>
    </source>
</evidence>
<evidence type="ECO:0000256" key="6">
    <source>
        <dbReference type="ARBA" id="ARBA00022869"/>
    </source>
</evidence>
<feature type="region of interest" description="Disordered" evidence="9">
    <location>
        <begin position="166"/>
        <end position="213"/>
    </location>
</feature>
<name>A0A8C4X5Y8_ERPCA</name>
<evidence type="ECO:0000313" key="11">
    <source>
        <dbReference type="Ensembl" id="ENSECRP00000007961.1"/>
    </source>
</evidence>
<keyword evidence="6" id="KW-0084">Basement membrane</keyword>
<comment type="subcellular location">
    <subcellularLocation>
        <location evidence="2">Secreted</location>
        <location evidence="2">Extracellular space</location>
        <location evidence="2">Extracellular matrix</location>
        <location evidence="2">Basement membrane</location>
    </subcellularLocation>
</comment>
<protein>
    <recommendedName>
        <fullName evidence="10">Collagen IV NC1 domain-containing protein</fullName>
    </recommendedName>
</protein>